<reference evidence="18" key="1">
    <citation type="submission" date="2017-02" db="UniProtKB">
        <authorList>
            <consortium name="WormBaseParasite"/>
        </authorList>
    </citation>
    <scope>IDENTIFICATION</scope>
</reference>
<evidence type="ECO:0000256" key="6">
    <source>
        <dbReference type="ARBA" id="ARBA00022737"/>
    </source>
</evidence>
<evidence type="ECO:0000313" key="16">
    <source>
        <dbReference type="EMBL" id="VDD89382.1"/>
    </source>
</evidence>
<name>A0A0N4V317_ENTVE</name>
<feature type="compositionally biased region" description="Polar residues" evidence="14">
    <location>
        <begin position="53"/>
        <end position="65"/>
    </location>
</feature>
<dbReference type="GO" id="GO:0000981">
    <property type="term" value="F:DNA-binding transcription factor activity, RNA polymerase II-specific"/>
    <property type="evidence" value="ECO:0007669"/>
    <property type="project" value="TreeGrafter"/>
</dbReference>
<evidence type="ECO:0000256" key="2">
    <source>
        <dbReference type="ARBA" id="ARBA00004496"/>
    </source>
</evidence>
<keyword evidence="5" id="KW-0479">Metal-binding</keyword>
<evidence type="ECO:0000256" key="4">
    <source>
        <dbReference type="ARBA" id="ARBA00022490"/>
    </source>
</evidence>
<dbReference type="GO" id="GO:0005737">
    <property type="term" value="C:cytoplasm"/>
    <property type="evidence" value="ECO:0007669"/>
    <property type="project" value="UniProtKB-SubCell"/>
</dbReference>
<feature type="domain" description="C2H2-type" evidence="15">
    <location>
        <begin position="442"/>
        <end position="471"/>
    </location>
</feature>
<dbReference type="SUPFAM" id="SSF57667">
    <property type="entry name" value="beta-beta-alpha zinc fingers"/>
    <property type="match status" value="1"/>
</dbReference>
<dbReference type="GO" id="GO:0031519">
    <property type="term" value="C:PcG protein complex"/>
    <property type="evidence" value="ECO:0007669"/>
    <property type="project" value="TreeGrafter"/>
</dbReference>
<dbReference type="PROSITE" id="PS50157">
    <property type="entry name" value="ZINC_FINGER_C2H2_2"/>
    <property type="match status" value="1"/>
</dbReference>
<keyword evidence="4" id="KW-0963">Cytoplasm</keyword>
<dbReference type="InterPro" id="IPR036236">
    <property type="entry name" value="Znf_C2H2_sf"/>
</dbReference>
<evidence type="ECO:0000256" key="11">
    <source>
        <dbReference type="ARBA" id="ARBA00023163"/>
    </source>
</evidence>
<dbReference type="PROSITE" id="PS00028">
    <property type="entry name" value="ZINC_FINGER_C2H2_1"/>
    <property type="match status" value="1"/>
</dbReference>
<evidence type="ECO:0000256" key="1">
    <source>
        <dbReference type="ARBA" id="ARBA00004123"/>
    </source>
</evidence>
<gene>
    <name evidence="16" type="ORF">EVEC_LOCUS4133</name>
</gene>
<dbReference type="OrthoDB" id="10018191at2759"/>
<dbReference type="GO" id="GO:0000978">
    <property type="term" value="F:RNA polymerase II cis-regulatory region sequence-specific DNA binding"/>
    <property type="evidence" value="ECO:0007669"/>
    <property type="project" value="TreeGrafter"/>
</dbReference>
<keyword evidence="6" id="KW-0677">Repeat</keyword>
<evidence type="ECO:0000256" key="9">
    <source>
        <dbReference type="ARBA" id="ARBA00023015"/>
    </source>
</evidence>
<organism evidence="18">
    <name type="scientific">Enterobius vermicularis</name>
    <name type="common">Human pinworm</name>
    <dbReference type="NCBI Taxonomy" id="51028"/>
    <lineage>
        <taxon>Eukaryota</taxon>
        <taxon>Metazoa</taxon>
        <taxon>Ecdysozoa</taxon>
        <taxon>Nematoda</taxon>
        <taxon>Chromadorea</taxon>
        <taxon>Rhabditida</taxon>
        <taxon>Spirurina</taxon>
        <taxon>Oxyuridomorpha</taxon>
        <taxon>Oxyuroidea</taxon>
        <taxon>Oxyuridae</taxon>
        <taxon>Enterobius</taxon>
    </lineage>
</organism>
<comment type="similarity">
    <text evidence="3">Belongs to the EGR C2H2-type zinc-finger protein family.</text>
</comment>
<evidence type="ECO:0000256" key="8">
    <source>
        <dbReference type="ARBA" id="ARBA00022833"/>
    </source>
</evidence>
<evidence type="ECO:0000313" key="17">
    <source>
        <dbReference type="Proteomes" id="UP000274131"/>
    </source>
</evidence>
<keyword evidence="10" id="KW-0238">DNA-binding</keyword>
<keyword evidence="7 13" id="KW-0863">Zinc-finger</keyword>
<feature type="region of interest" description="Disordered" evidence="14">
    <location>
        <begin position="356"/>
        <end position="378"/>
    </location>
</feature>
<comment type="subcellular location">
    <subcellularLocation>
        <location evidence="2">Cytoplasm</location>
    </subcellularLocation>
    <subcellularLocation>
        <location evidence="1">Nucleus</location>
    </subcellularLocation>
</comment>
<dbReference type="GO" id="GO:0000785">
    <property type="term" value="C:chromatin"/>
    <property type="evidence" value="ECO:0007669"/>
    <property type="project" value="TreeGrafter"/>
</dbReference>
<feature type="compositionally biased region" description="Low complexity" evidence="14">
    <location>
        <begin position="212"/>
        <end position="230"/>
    </location>
</feature>
<evidence type="ECO:0000259" key="15">
    <source>
        <dbReference type="PROSITE" id="PS50157"/>
    </source>
</evidence>
<feature type="region of interest" description="Disordered" evidence="14">
    <location>
        <begin position="210"/>
        <end position="258"/>
    </location>
</feature>
<evidence type="ECO:0000256" key="5">
    <source>
        <dbReference type="ARBA" id="ARBA00022723"/>
    </source>
</evidence>
<sequence>MVQEDKVSSSGGTVIDIKPSCSSASSRLSAGKPITLHSSTKPVGLSLVDNDSLKTPTLRTPTILGSPTKGPLSAVSHGDELLTPRLSFSAFSNQAGHAQAFFGDHEPLLTGSVVSSTATPNNDSKDQKSATITLKSSISTSISTLAQSMNSPGLSATVFQFSPIVEHFLQNITKSQQSLPLLVLDSNAKTPGATDTPDLFTVFQDKKESSHLLETTQPSTSQSSQITLSSDFHPHGSRSSTTARPPVSVAPQASSQNGLNATASSYATHYTQLNGVQNPRSITANALNLSNTLSQPPPKYHLHPSTACTVASTPNASNVVQQARPQNVVAVAPTTQHTVYPSCSFATTTNIPCQASHMTQNPHSSTAQNQGTSQFRNDFQPKLEPIDDYYQPTVAFTQPGPLLPPATAVATTTTSKNGTTLQIKSRKYANRITKTPLHERPYRCPMEDCERRFSRSDELTRHIRIHTGQKPFQVLACCLY</sequence>
<reference evidence="16 17" key="2">
    <citation type="submission" date="2018-10" db="EMBL/GenBank/DDBJ databases">
        <authorList>
            <consortium name="Pathogen Informatics"/>
        </authorList>
    </citation>
    <scope>NUCLEOTIDE SEQUENCE [LARGE SCALE GENOMIC DNA]</scope>
</reference>
<dbReference type="PANTHER" id="PTHR14003:SF19">
    <property type="entry name" value="YY2 TRANSCRIPTION FACTOR"/>
    <property type="match status" value="1"/>
</dbReference>
<dbReference type="GO" id="GO:0008270">
    <property type="term" value="F:zinc ion binding"/>
    <property type="evidence" value="ECO:0007669"/>
    <property type="project" value="UniProtKB-KW"/>
</dbReference>
<evidence type="ECO:0000256" key="12">
    <source>
        <dbReference type="ARBA" id="ARBA00023242"/>
    </source>
</evidence>
<dbReference type="STRING" id="51028.A0A0N4V317"/>
<protein>
    <submittedName>
        <fullName evidence="18">C2H2-type domain-containing protein</fullName>
    </submittedName>
</protein>
<proteinExistence type="inferred from homology"/>
<dbReference type="WBParaSite" id="EVEC_0000442501-mRNA-1">
    <property type="protein sequence ID" value="EVEC_0000442501-mRNA-1"/>
    <property type="gene ID" value="EVEC_0000442501"/>
</dbReference>
<keyword evidence="11" id="KW-0804">Transcription</keyword>
<dbReference type="Gene3D" id="3.30.160.60">
    <property type="entry name" value="Classic Zinc Finger"/>
    <property type="match status" value="1"/>
</dbReference>
<accession>A0A0N4V317</accession>
<feature type="compositionally biased region" description="Polar residues" evidence="14">
    <location>
        <begin position="356"/>
        <end position="377"/>
    </location>
</feature>
<evidence type="ECO:0000256" key="10">
    <source>
        <dbReference type="ARBA" id="ARBA00023125"/>
    </source>
</evidence>
<evidence type="ECO:0000256" key="13">
    <source>
        <dbReference type="PROSITE-ProRule" id="PRU00042"/>
    </source>
</evidence>
<dbReference type="Pfam" id="PF00096">
    <property type="entry name" value="zf-C2H2"/>
    <property type="match status" value="1"/>
</dbReference>
<dbReference type="PANTHER" id="PTHR14003">
    <property type="entry name" value="TRANSCRIPTIONAL REPRESSOR PROTEIN YY"/>
    <property type="match status" value="1"/>
</dbReference>
<dbReference type="Proteomes" id="UP000274131">
    <property type="component" value="Unassembled WGS sequence"/>
</dbReference>
<dbReference type="InterPro" id="IPR013087">
    <property type="entry name" value="Znf_C2H2_type"/>
</dbReference>
<evidence type="ECO:0000256" key="3">
    <source>
        <dbReference type="ARBA" id="ARBA00005682"/>
    </source>
</evidence>
<evidence type="ECO:0000256" key="7">
    <source>
        <dbReference type="ARBA" id="ARBA00022771"/>
    </source>
</evidence>
<keyword evidence="9" id="KW-0805">Transcription regulation</keyword>
<keyword evidence="8" id="KW-0862">Zinc</keyword>
<keyword evidence="12" id="KW-0539">Nucleus</keyword>
<evidence type="ECO:0000256" key="14">
    <source>
        <dbReference type="SAM" id="MobiDB-lite"/>
    </source>
</evidence>
<dbReference type="FunFam" id="3.30.160.60:FF:000092">
    <property type="entry name" value="Early growth response protein 3"/>
    <property type="match status" value="1"/>
</dbReference>
<feature type="region of interest" description="Disordered" evidence="14">
    <location>
        <begin position="33"/>
        <end position="71"/>
    </location>
</feature>
<keyword evidence="17" id="KW-1185">Reference proteome</keyword>
<evidence type="ECO:0000313" key="18">
    <source>
        <dbReference type="WBParaSite" id="EVEC_0000442501-mRNA-1"/>
    </source>
</evidence>
<dbReference type="AlphaFoldDB" id="A0A0N4V317"/>
<dbReference type="SMART" id="SM00355">
    <property type="entry name" value="ZnF_C2H2"/>
    <property type="match status" value="1"/>
</dbReference>
<dbReference type="EMBL" id="UXUI01007770">
    <property type="protein sequence ID" value="VDD89382.1"/>
    <property type="molecule type" value="Genomic_DNA"/>
</dbReference>
<dbReference type="GO" id="GO:0005667">
    <property type="term" value="C:transcription regulator complex"/>
    <property type="evidence" value="ECO:0007669"/>
    <property type="project" value="TreeGrafter"/>
</dbReference>